<organism evidence="2 3">
    <name type="scientific">Nocardia huaxiensis</name>
    <dbReference type="NCBI Taxonomy" id="2755382"/>
    <lineage>
        <taxon>Bacteria</taxon>
        <taxon>Bacillati</taxon>
        <taxon>Actinomycetota</taxon>
        <taxon>Actinomycetes</taxon>
        <taxon>Mycobacteriales</taxon>
        <taxon>Nocardiaceae</taxon>
        <taxon>Nocardia</taxon>
    </lineage>
</organism>
<name>A0A7D6V7C4_9NOCA</name>
<dbReference type="Proteomes" id="UP000515512">
    <property type="component" value="Chromosome"/>
</dbReference>
<dbReference type="Gene3D" id="3.40.50.1820">
    <property type="entry name" value="alpha/beta hydrolase"/>
    <property type="match status" value="1"/>
</dbReference>
<keyword evidence="3" id="KW-1185">Reference proteome</keyword>
<gene>
    <name evidence="2" type="ORF">H0264_29560</name>
</gene>
<dbReference type="Pfam" id="PF00561">
    <property type="entry name" value="Abhydrolase_1"/>
    <property type="match status" value="1"/>
</dbReference>
<dbReference type="SUPFAM" id="SSF53474">
    <property type="entry name" value="alpha/beta-Hydrolases"/>
    <property type="match status" value="1"/>
</dbReference>
<evidence type="ECO:0000313" key="3">
    <source>
        <dbReference type="Proteomes" id="UP000515512"/>
    </source>
</evidence>
<dbReference type="PANTHER" id="PTHR43798:SF33">
    <property type="entry name" value="HYDROLASE, PUTATIVE (AFU_ORTHOLOGUE AFUA_2G14860)-RELATED"/>
    <property type="match status" value="1"/>
</dbReference>
<dbReference type="EMBL" id="CP059399">
    <property type="protein sequence ID" value="QLY29381.1"/>
    <property type="molecule type" value="Genomic_DNA"/>
</dbReference>
<dbReference type="GO" id="GO:0047372">
    <property type="term" value="F:monoacylglycerol lipase activity"/>
    <property type="evidence" value="ECO:0007669"/>
    <property type="project" value="TreeGrafter"/>
</dbReference>
<evidence type="ECO:0000313" key="2">
    <source>
        <dbReference type="EMBL" id="QLY29381.1"/>
    </source>
</evidence>
<protein>
    <submittedName>
        <fullName evidence="2">Alpha/beta hydrolase</fullName>
    </submittedName>
</protein>
<dbReference type="PANTHER" id="PTHR43798">
    <property type="entry name" value="MONOACYLGLYCEROL LIPASE"/>
    <property type="match status" value="1"/>
</dbReference>
<feature type="domain" description="AB hydrolase-1" evidence="1">
    <location>
        <begin position="33"/>
        <end position="272"/>
    </location>
</feature>
<dbReference type="RefSeq" id="WP_181580585.1">
    <property type="nucleotide sequence ID" value="NZ_CP059399.1"/>
</dbReference>
<accession>A0A7D6V7C4</accession>
<evidence type="ECO:0000259" key="1">
    <source>
        <dbReference type="Pfam" id="PF00561"/>
    </source>
</evidence>
<dbReference type="InterPro" id="IPR000073">
    <property type="entry name" value="AB_hydrolase_1"/>
</dbReference>
<reference evidence="2 3" key="1">
    <citation type="submission" date="2020-07" db="EMBL/GenBank/DDBJ databases">
        <authorList>
            <person name="Zhuang K."/>
            <person name="Ran Y."/>
        </authorList>
    </citation>
    <scope>NUCLEOTIDE SEQUENCE [LARGE SCALE GENOMIC DNA]</scope>
    <source>
        <strain evidence="2 3">WCH-YHL-001</strain>
    </source>
</reference>
<dbReference type="AlphaFoldDB" id="A0A7D6V7C4"/>
<dbReference type="InterPro" id="IPR050266">
    <property type="entry name" value="AB_hydrolase_sf"/>
</dbReference>
<sequence length="289" mass="32192">MAGIASTLHVADHWIEGVRCAVHDSGPGDAGEAVVFVHGNPGPMDDWAELIPEISGFARVVAMDMPGFGRSERPRTFDHSIAGHARFLGLLLDQLGVERAHLVLHDFGVPWGLRWALDNLDRPASLTFINCGVLEGYRWHRYARIWQTRGLGELFQAMSNPRAMRIALNRDNPKPLPRNYIERVDSFADRGHKRAVLEVYRSSRDPIGAFPEHELGAEAIAVAAKGVPVCAIWGDGDPYIPASFARQQRNYFPDAEIHLLEGLGHWPFIDNPQAVSTPLTSFLRRQLRA</sequence>
<dbReference type="KEGG" id="nhu:H0264_29560"/>
<dbReference type="InterPro" id="IPR029058">
    <property type="entry name" value="AB_hydrolase_fold"/>
</dbReference>
<dbReference type="GO" id="GO:0016020">
    <property type="term" value="C:membrane"/>
    <property type="evidence" value="ECO:0007669"/>
    <property type="project" value="TreeGrafter"/>
</dbReference>
<dbReference type="GO" id="GO:0046464">
    <property type="term" value="P:acylglycerol catabolic process"/>
    <property type="evidence" value="ECO:0007669"/>
    <property type="project" value="TreeGrafter"/>
</dbReference>
<keyword evidence="2" id="KW-0378">Hydrolase</keyword>
<proteinExistence type="predicted"/>